<dbReference type="RefSeq" id="WP_143411723.1">
    <property type="nucleotide sequence ID" value="NZ_VHSF01000003.1"/>
</dbReference>
<feature type="transmembrane region" description="Helical" evidence="1">
    <location>
        <begin position="124"/>
        <end position="141"/>
    </location>
</feature>
<dbReference type="OrthoDB" id="764986at2"/>
<proteinExistence type="predicted"/>
<keyword evidence="1" id="KW-0472">Membrane</keyword>
<comment type="caution">
    <text evidence="2">The sequence shown here is derived from an EMBL/GenBank/DDBJ whole genome shotgun (WGS) entry which is preliminary data.</text>
</comment>
<evidence type="ECO:0000313" key="3">
    <source>
        <dbReference type="Proteomes" id="UP000315131"/>
    </source>
</evidence>
<evidence type="ECO:0000256" key="1">
    <source>
        <dbReference type="SAM" id="Phobius"/>
    </source>
</evidence>
<keyword evidence="1" id="KW-0812">Transmembrane</keyword>
<sequence length="142" mass="15801">MSENNLEEKSAGSMNNDQGKPELPRLYSKTLILVFSGVFSILFGAALLLSNLKRQEEKKGMMQVAIFVLIYVIGIVYTLQSMKSGANLTLPLNLVGALFLNEYFWNRYIGSETAYEKKSWVKPALISLAISIPAFLALLYLG</sequence>
<evidence type="ECO:0000313" key="2">
    <source>
        <dbReference type="EMBL" id="TRO64531.1"/>
    </source>
</evidence>
<dbReference type="Proteomes" id="UP000315131">
    <property type="component" value="Unassembled WGS sequence"/>
</dbReference>
<organism evidence="2 3">
    <name type="scientific">Christiangramia sabulilitoris</name>
    <dbReference type="NCBI Taxonomy" id="2583991"/>
    <lineage>
        <taxon>Bacteria</taxon>
        <taxon>Pseudomonadati</taxon>
        <taxon>Bacteroidota</taxon>
        <taxon>Flavobacteriia</taxon>
        <taxon>Flavobacteriales</taxon>
        <taxon>Flavobacteriaceae</taxon>
        <taxon>Christiangramia</taxon>
    </lineage>
</organism>
<dbReference type="AlphaFoldDB" id="A0A550I0N4"/>
<name>A0A550I0N4_9FLAO</name>
<feature type="transmembrane region" description="Helical" evidence="1">
    <location>
        <begin position="61"/>
        <end position="79"/>
    </location>
</feature>
<dbReference type="EMBL" id="VHSF01000003">
    <property type="protein sequence ID" value="TRO64531.1"/>
    <property type="molecule type" value="Genomic_DNA"/>
</dbReference>
<feature type="transmembrane region" description="Helical" evidence="1">
    <location>
        <begin position="30"/>
        <end position="49"/>
    </location>
</feature>
<protein>
    <submittedName>
        <fullName evidence="2">Uncharacterized protein</fullName>
    </submittedName>
</protein>
<keyword evidence="1" id="KW-1133">Transmembrane helix</keyword>
<reference evidence="2 3" key="1">
    <citation type="submission" date="2019-06" db="EMBL/GenBank/DDBJ databases">
        <title>Gramella sabulilitoris sp. nov., isolated from a marine sand.</title>
        <authorList>
            <person name="Yoon J.-H."/>
        </authorList>
    </citation>
    <scope>NUCLEOTIDE SEQUENCE [LARGE SCALE GENOMIC DNA]</scope>
    <source>
        <strain evidence="2 3">HSMS-1</strain>
    </source>
</reference>
<keyword evidence="3" id="KW-1185">Reference proteome</keyword>
<gene>
    <name evidence="2" type="ORF">FGM01_13675</name>
</gene>
<accession>A0A550I0N4</accession>